<dbReference type="InterPro" id="IPR016155">
    <property type="entry name" value="Mopterin_synth/thiamin_S_b"/>
</dbReference>
<dbReference type="CDD" id="cd17505">
    <property type="entry name" value="Ubl_SAMP1_like"/>
    <property type="match status" value="1"/>
</dbReference>
<sequence>MPKVTVKLFATLIEITGKKSLELEARTIGELLEKLYAKFGEPFRRELESGFMILVNGHNIEHLKGLNTELKEGDKVSIFPPAGGG</sequence>
<dbReference type="Gene3D" id="3.10.20.30">
    <property type="match status" value="1"/>
</dbReference>
<dbReference type="GeneID" id="10837519"/>
<evidence type="ECO:0000313" key="2">
    <source>
        <dbReference type="Proteomes" id="UP000008386"/>
    </source>
</evidence>
<dbReference type="HOGENOM" id="CLU_114601_1_2_2"/>
<keyword evidence="2" id="KW-1185">Reference proteome</keyword>
<dbReference type="EMBL" id="CP002779">
    <property type="protein sequence ID" value="AEH24629.1"/>
    <property type="molecule type" value="Genomic_DNA"/>
</dbReference>
<accession>F8AEB7</accession>
<dbReference type="NCBIfam" id="TIGR01687">
    <property type="entry name" value="moaD_arch"/>
    <property type="match status" value="1"/>
</dbReference>
<dbReference type="eggNOG" id="arCOG00536">
    <property type="taxonomic scope" value="Archaea"/>
</dbReference>
<dbReference type="InterPro" id="IPR052045">
    <property type="entry name" value="Sulfur_Carrier/Prot_Modifier"/>
</dbReference>
<proteinExistence type="predicted"/>
<protein>
    <submittedName>
        <fullName evidence="1">Molybdopterin converting factor related protein, subunit 1</fullName>
    </submittedName>
</protein>
<dbReference type="AlphaFoldDB" id="F8AEB7"/>
<dbReference type="InterPro" id="IPR012675">
    <property type="entry name" value="Beta-grasp_dom_sf"/>
</dbReference>
<organism evidence="1 2">
    <name type="scientific">Pyrococcus yayanosii (strain CH1 / JCM 16557)</name>
    <dbReference type="NCBI Taxonomy" id="529709"/>
    <lineage>
        <taxon>Archaea</taxon>
        <taxon>Methanobacteriati</taxon>
        <taxon>Methanobacteriota</taxon>
        <taxon>Thermococci</taxon>
        <taxon>Thermococcales</taxon>
        <taxon>Thermococcaceae</taxon>
        <taxon>Pyrococcus</taxon>
    </lineage>
</organism>
<dbReference type="RefSeq" id="WP_013905686.1">
    <property type="nucleotide sequence ID" value="NC_015680.1"/>
</dbReference>
<evidence type="ECO:0000313" key="1">
    <source>
        <dbReference type="EMBL" id="AEH24629.1"/>
    </source>
</evidence>
<dbReference type="KEGG" id="pya:PYCH_09440"/>
<dbReference type="STRING" id="529709.PYCH_09440"/>
<dbReference type="PANTHER" id="PTHR38031:SF1">
    <property type="entry name" value="SULFUR CARRIER PROTEIN CYSO"/>
    <property type="match status" value="1"/>
</dbReference>
<reference evidence="1 2" key="1">
    <citation type="journal article" date="2011" name="J. Bacteriol.">
        <title>Complete genome sequence of the obligate piezophilic hyperthermophilic archaeon Pyrococcus yayanosii CH1.</title>
        <authorList>
            <person name="Jun X."/>
            <person name="Lupeng L."/>
            <person name="Minjuan X."/>
            <person name="Oger P."/>
            <person name="Fengping W."/>
            <person name="Jebbar M."/>
            <person name="Xiang X."/>
        </authorList>
    </citation>
    <scope>NUCLEOTIDE SEQUENCE [LARGE SCALE GENOMIC DNA]</scope>
    <source>
        <strain evidence="2">CH1 / JCM 16557</strain>
    </source>
</reference>
<dbReference type="Pfam" id="PF02597">
    <property type="entry name" value="ThiS"/>
    <property type="match status" value="1"/>
</dbReference>
<dbReference type="SUPFAM" id="SSF54285">
    <property type="entry name" value="MoaD/ThiS"/>
    <property type="match status" value="1"/>
</dbReference>
<dbReference type="PANTHER" id="PTHR38031">
    <property type="entry name" value="SULFUR CARRIER PROTEIN SLR0821-RELATED"/>
    <property type="match status" value="1"/>
</dbReference>
<dbReference type="OrthoDB" id="98357at2157"/>
<dbReference type="InterPro" id="IPR003749">
    <property type="entry name" value="ThiS/MoaD-like"/>
</dbReference>
<gene>
    <name evidence="1" type="ordered locus">PYCH_09440</name>
</gene>
<dbReference type="InterPro" id="IPR010038">
    <property type="entry name" value="MoaD_arc-typ"/>
</dbReference>
<name>F8AEB7_PYRYC</name>
<dbReference type="Proteomes" id="UP000008386">
    <property type="component" value="Chromosome"/>
</dbReference>